<protein>
    <submittedName>
        <fullName evidence="1">Uncharacterized protein</fullName>
    </submittedName>
</protein>
<dbReference type="Proteomes" id="UP000005237">
    <property type="component" value="Unassembled WGS sequence"/>
</dbReference>
<reference evidence="2" key="1">
    <citation type="submission" date="2010-08" db="EMBL/GenBank/DDBJ databases">
        <authorList>
            <consortium name="Caenorhabditis japonica Sequencing Consortium"/>
            <person name="Wilson R.K."/>
        </authorList>
    </citation>
    <scope>NUCLEOTIDE SEQUENCE [LARGE SCALE GENOMIC DNA]</scope>
    <source>
        <strain evidence="2">DF5081</strain>
    </source>
</reference>
<evidence type="ECO:0000313" key="2">
    <source>
        <dbReference type="Proteomes" id="UP000005237"/>
    </source>
</evidence>
<dbReference type="AlphaFoldDB" id="A0A8R1EAA4"/>
<sequence>MDARYDFRHRDCHSQDLSLQGSFQGPSRVDFSRLLHLVSFFSRLLRLVYFPNVSIGSVPRFYAADCGACYQWSKFSAGHSPLLRDDEEKFIVWYQDQSIPSFMCDASCGTGKTYTTTYATMKEPFFVGKYQNF</sequence>
<reference evidence="1" key="2">
    <citation type="submission" date="2022-06" db="UniProtKB">
        <authorList>
            <consortium name="EnsemblMetazoa"/>
        </authorList>
    </citation>
    <scope>IDENTIFICATION</scope>
    <source>
        <strain evidence="1">DF5081</strain>
    </source>
</reference>
<name>A0A8R1EAA4_CAEJA</name>
<proteinExistence type="predicted"/>
<keyword evidence="2" id="KW-1185">Reference proteome</keyword>
<accession>A0A8R1EAA4</accession>
<organism evidence="1 2">
    <name type="scientific">Caenorhabditis japonica</name>
    <dbReference type="NCBI Taxonomy" id="281687"/>
    <lineage>
        <taxon>Eukaryota</taxon>
        <taxon>Metazoa</taxon>
        <taxon>Ecdysozoa</taxon>
        <taxon>Nematoda</taxon>
        <taxon>Chromadorea</taxon>
        <taxon>Rhabditida</taxon>
        <taxon>Rhabditina</taxon>
        <taxon>Rhabditomorpha</taxon>
        <taxon>Rhabditoidea</taxon>
        <taxon>Rhabditidae</taxon>
        <taxon>Peloderinae</taxon>
        <taxon>Caenorhabditis</taxon>
    </lineage>
</organism>
<evidence type="ECO:0000313" key="1">
    <source>
        <dbReference type="EnsemblMetazoa" id="CJA27373.1"/>
    </source>
</evidence>
<dbReference type="EnsemblMetazoa" id="CJA27373.1">
    <property type="protein sequence ID" value="CJA27373.1"/>
    <property type="gene ID" value="WBGene00182945"/>
</dbReference>